<evidence type="ECO:0000256" key="2">
    <source>
        <dbReference type="HAMAP-Rule" id="MF_03175"/>
    </source>
</evidence>
<keyword evidence="2" id="KW-0963">Cytoplasm</keyword>
<reference evidence="5" key="1">
    <citation type="journal article" date="2020" name="bioRxiv">
        <title>Hybrid origin of Populus tomentosa Carr. identified through genome sequencing and phylogenomic analysis.</title>
        <authorList>
            <person name="An X."/>
            <person name="Gao K."/>
            <person name="Chen Z."/>
            <person name="Li J."/>
            <person name="Yang X."/>
            <person name="Yang X."/>
            <person name="Zhou J."/>
            <person name="Guo T."/>
            <person name="Zhao T."/>
            <person name="Huang S."/>
            <person name="Miao D."/>
            <person name="Khan W.U."/>
            <person name="Rao P."/>
            <person name="Ye M."/>
            <person name="Lei B."/>
            <person name="Liao W."/>
            <person name="Wang J."/>
            <person name="Ji L."/>
            <person name="Li Y."/>
            <person name="Guo B."/>
            <person name="Mustafa N.S."/>
            <person name="Li S."/>
            <person name="Yun Q."/>
            <person name="Keller S.R."/>
            <person name="Mao J."/>
            <person name="Zhang R."/>
            <person name="Strauss S.H."/>
        </authorList>
    </citation>
    <scope>NUCLEOTIDE SEQUENCE</scope>
    <source>
        <strain evidence="5">GM15</strain>
        <tissue evidence="5">Leaf</tissue>
    </source>
</reference>
<keyword evidence="2" id="KW-0479">Metal-binding</keyword>
<feature type="binding site" evidence="2">
    <location>
        <position position="334"/>
    </location>
    <ligand>
        <name>a divalent metal cation</name>
        <dbReference type="ChEBI" id="CHEBI:60240"/>
        <label>2</label>
        <note>catalytic</note>
    </ligand>
</feature>
<dbReference type="PANTHER" id="PTHR45777">
    <property type="entry name" value="METHIONINE AMINOPEPTIDASE 2"/>
    <property type="match status" value="1"/>
</dbReference>
<comment type="similarity">
    <text evidence="2">Belongs to the peptidase M24A family. Methionine aminopeptidase eukaryotic type 2 subfamily.</text>
</comment>
<keyword evidence="2" id="KW-0031">Aminopeptidase</keyword>
<protein>
    <recommendedName>
        <fullName evidence="2">Methionine aminopeptidase 2</fullName>
        <shortName evidence="2">MAP 2</shortName>
        <shortName evidence="2">MetAP 2</shortName>
        <ecNumber evidence="2">3.4.11.18</ecNumber>
    </recommendedName>
    <alternativeName>
        <fullName evidence="2">Peptidase M</fullName>
    </alternativeName>
</protein>
<name>A0A8X8C5T7_POPTO</name>
<dbReference type="FunFam" id="3.90.230.10:FF:000003">
    <property type="entry name" value="Methionine aminopeptidase 2"/>
    <property type="match status" value="1"/>
</dbReference>
<accession>A0A8X8C5T7</accession>
<feature type="binding site" evidence="2">
    <location>
        <position position="301"/>
    </location>
    <ligand>
        <name>a divalent metal cation</name>
        <dbReference type="ChEBI" id="CHEBI:60240"/>
        <label>2</label>
        <note>catalytic</note>
    </ligand>
</feature>
<dbReference type="EMBL" id="JAAWWB010000034">
    <property type="protein sequence ID" value="KAG6742115.1"/>
    <property type="molecule type" value="Genomic_DNA"/>
</dbReference>
<evidence type="ECO:0000259" key="4">
    <source>
        <dbReference type="Pfam" id="PF00557"/>
    </source>
</evidence>
<feature type="binding site" evidence="2">
    <location>
        <position position="419"/>
    </location>
    <ligand>
        <name>a divalent metal cation</name>
        <dbReference type="ChEBI" id="CHEBI:60240"/>
        <label>1</label>
    </ligand>
</feature>
<keyword evidence="1 2" id="KW-0378">Hydrolase</keyword>
<feature type="binding site" evidence="2">
    <location>
        <position position="232"/>
    </location>
    <ligand>
        <name>a divalent metal cation</name>
        <dbReference type="ChEBI" id="CHEBI:60240"/>
        <label>2</label>
        <note>catalytic</note>
    </ligand>
</feature>
<feature type="binding site" evidence="2">
    <location>
        <position position="419"/>
    </location>
    <ligand>
        <name>a divalent metal cation</name>
        <dbReference type="ChEBI" id="CHEBI:60240"/>
        <label>2</label>
        <note>catalytic</note>
    </ligand>
</feature>
<dbReference type="CDD" id="cd01088">
    <property type="entry name" value="MetAP2"/>
    <property type="match status" value="1"/>
</dbReference>
<dbReference type="AlphaFoldDB" id="A0A8X8C5T7"/>
<dbReference type="Pfam" id="PF00557">
    <property type="entry name" value="Peptidase_M24"/>
    <property type="match status" value="1"/>
</dbReference>
<feature type="compositionally biased region" description="Acidic residues" evidence="3">
    <location>
        <begin position="45"/>
        <end position="55"/>
    </location>
</feature>
<dbReference type="GO" id="GO:0005737">
    <property type="term" value="C:cytoplasm"/>
    <property type="evidence" value="ECO:0007669"/>
    <property type="project" value="UniProtKB-SubCell"/>
</dbReference>
<feature type="binding site" evidence="2">
    <location>
        <position position="309"/>
    </location>
    <ligand>
        <name>substrate</name>
    </ligand>
</feature>
<dbReference type="HAMAP" id="MF_03175">
    <property type="entry name" value="MetAP_2_euk"/>
    <property type="match status" value="1"/>
</dbReference>
<evidence type="ECO:0000313" key="6">
    <source>
        <dbReference type="Proteomes" id="UP000886885"/>
    </source>
</evidence>
<dbReference type="InterPro" id="IPR050247">
    <property type="entry name" value="Met_Aminopeptidase_Type2"/>
</dbReference>
<comment type="caution">
    <text evidence="5">The sequence shown here is derived from an EMBL/GenBank/DDBJ whole genome shotgun (WGS) entry which is preliminary data.</text>
</comment>
<comment type="subcellular location">
    <subcellularLocation>
        <location evidence="2">Cytoplasm</location>
    </subcellularLocation>
</comment>
<comment type="cofactor">
    <cofactor evidence="2">
        <name>Co(2+)</name>
        <dbReference type="ChEBI" id="CHEBI:48828"/>
    </cofactor>
    <cofactor evidence="2">
        <name>Zn(2+)</name>
        <dbReference type="ChEBI" id="CHEBI:29105"/>
    </cofactor>
    <cofactor evidence="2">
        <name>Mn(2+)</name>
        <dbReference type="ChEBI" id="CHEBI:29035"/>
    </cofactor>
    <cofactor evidence="2">
        <name>Fe(2+)</name>
        <dbReference type="ChEBI" id="CHEBI:29033"/>
    </cofactor>
    <text evidence="2">Binds 2 divalent metal cations per subunit. Has a high-affinity and a low affinity metal-binding site. The true nature of the physiological cofactor is under debate. The enzyme is active with cobalt, zinc, manganese or divalent iron ions. Most likely, methionine aminopeptidases function as mononuclear Fe(2+)-metalloproteases under physiological conditions, and the catalytically relevant metal-binding site has been assigned to the histidine-containing high-affinity site.</text>
</comment>
<dbReference type="InterPro" id="IPR000994">
    <property type="entry name" value="Pept_M24"/>
</dbReference>
<feature type="binding site" evidence="2">
    <location>
        <position position="201"/>
    </location>
    <ligand>
        <name>substrate</name>
    </ligand>
</feature>
<feature type="region of interest" description="Disordered" evidence="3">
    <location>
        <begin position="1"/>
        <end position="60"/>
    </location>
</feature>
<dbReference type="GO" id="GO:0006508">
    <property type="term" value="P:proteolysis"/>
    <property type="evidence" value="ECO:0007669"/>
    <property type="project" value="UniProtKB-KW"/>
</dbReference>
<dbReference type="PANTHER" id="PTHR45777:SF2">
    <property type="entry name" value="METHIONINE AMINOPEPTIDASE 2"/>
    <property type="match status" value="1"/>
</dbReference>
<comment type="function">
    <text evidence="2">Cotranslationally removes the N-terminal methionine from nascent proteins. The N-terminal methionine is often cleaved when the second residue in the primary sequence is small and uncharged (Met-Ala-, Cys, Gly, Pro, Ser, Thr, or Val).</text>
</comment>
<evidence type="ECO:0000256" key="1">
    <source>
        <dbReference type="ARBA" id="ARBA00022801"/>
    </source>
</evidence>
<dbReference type="OrthoDB" id="7848262at2759"/>
<dbReference type="EC" id="3.4.11.18" evidence="2"/>
<keyword evidence="2" id="KW-0645">Protease</keyword>
<dbReference type="Proteomes" id="UP000886885">
    <property type="component" value="Chromosome 17D"/>
</dbReference>
<dbReference type="GO" id="GO:0004239">
    <property type="term" value="F:initiator methionyl aminopeptidase activity"/>
    <property type="evidence" value="ECO:0007669"/>
    <property type="project" value="UniProtKB-UniRule"/>
</dbReference>
<dbReference type="NCBIfam" id="TIGR00501">
    <property type="entry name" value="met_pdase_II"/>
    <property type="match status" value="1"/>
</dbReference>
<proteinExistence type="inferred from homology"/>
<feature type="domain" description="Peptidase M24" evidence="4">
    <location>
        <begin position="139"/>
        <end position="342"/>
    </location>
</feature>
<feature type="binding site" evidence="2">
    <location>
        <position position="232"/>
    </location>
    <ligand>
        <name>a divalent metal cation</name>
        <dbReference type="ChEBI" id="CHEBI:60240"/>
        <label>1</label>
    </ligand>
</feature>
<evidence type="ECO:0000256" key="3">
    <source>
        <dbReference type="SAM" id="MobiDB-lite"/>
    </source>
</evidence>
<keyword evidence="6" id="KW-1185">Reference proteome</keyword>
<dbReference type="GO" id="GO:0070006">
    <property type="term" value="F:metalloaminopeptidase activity"/>
    <property type="evidence" value="ECO:0007669"/>
    <property type="project" value="UniProtKB-UniRule"/>
</dbReference>
<dbReference type="GO" id="GO:0046872">
    <property type="term" value="F:metal ion binding"/>
    <property type="evidence" value="ECO:0007669"/>
    <property type="project" value="UniProtKB-UniRule"/>
</dbReference>
<comment type="catalytic activity">
    <reaction evidence="2">
        <text>Release of N-terminal amino acids, preferentially methionine, from peptides and arylamides.</text>
        <dbReference type="EC" id="3.4.11.18"/>
    </reaction>
</comment>
<feature type="binding site" evidence="2">
    <location>
        <position position="221"/>
    </location>
    <ligand>
        <name>a divalent metal cation</name>
        <dbReference type="ChEBI" id="CHEBI:60240"/>
        <label>1</label>
    </ligand>
</feature>
<feature type="compositionally biased region" description="Basic and acidic residues" evidence="3">
    <location>
        <begin position="15"/>
        <end position="24"/>
    </location>
</feature>
<evidence type="ECO:0000313" key="5">
    <source>
        <dbReference type="EMBL" id="KAG6742115.1"/>
    </source>
</evidence>
<gene>
    <name evidence="5" type="ORF">POTOM_055401</name>
</gene>
<organism evidence="5 6">
    <name type="scientific">Populus tomentosa</name>
    <name type="common">Chinese white poplar</name>
    <dbReference type="NCBI Taxonomy" id="118781"/>
    <lineage>
        <taxon>Eukaryota</taxon>
        <taxon>Viridiplantae</taxon>
        <taxon>Streptophyta</taxon>
        <taxon>Embryophyta</taxon>
        <taxon>Tracheophyta</taxon>
        <taxon>Spermatophyta</taxon>
        <taxon>Magnoliopsida</taxon>
        <taxon>eudicotyledons</taxon>
        <taxon>Gunneridae</taxon>
        <taxon>Pentapetalae</taxon>
        <taxon>rosids</taxon>
        <taxon>fabids</taxon>
        <taxon>Malpighiales</taxon>
        <taxon>Salicaceae</taxon>
        <taxon>Saliceae</taxon>
        <taxon>Populus</taxon>
    </lineage>
</organism>
<sequence length="438" mass="49006">MASEDLKSQVPVEENGTKEEEKNGNLEASVSKENGESSDVFSVIQEEEEGEDEEGETKGVSFERAERPMILFFSLVICRRKKELAKQTDPPTIPVVDLFPSGEFPEGEIQQYKDDNLWRTTSEEKRALERLEHPMYNSVRQAAEVHRQVRKYMKSILKPGMLMTDLCETLENTVRKLISENGLQAGIAFPTGCSLNCVAAHWTPNTGDKTVLQYDEVMKLDFGTHIDGRIVDCAFTVAFNPMFDPLLEASREATNTGIKESGIDVRLCDVGAAIQEAMESYEVEINGKVFQVKSIRNLNGHSIGPYQIHAGKSVPIVKGGEQTKMEEGDFFAIETFASTGKGYVREDLECSHYMKDFDVGHIPLRLPRAKQLLATINKNFSTLAFCRSYSDGVILPPFSLWQPLPPVCDVKGSYVSQSEHTILLRPTCKEVISRGDDF</sequence>
<dbReference type="InterPro" id="IPR002468">
    <property type="entry name" value="Pept_M24A_MAP2"/>
</dbReference>